<dbReference type="EMBL" id="JABXJJ020000001">
    <property type="protein sequence ID" value="MDI5967969.1"/>
    <property type="molecule type" value="Genomic_DNA"/>
</dbReference>
<accession>A0AA90GZ80</accession>
<dbReference type="RefSeq" id="WP_271316505.1">
    <property type="nucleotide sequence ID" value="NZ_JAAGKO020000006.1"/>
</dbReference>
<dbReference type="SUPFAM" id="SSF54637">
    <property type="entry name" value="Thioesterase/thiol ester dehydrase-isomerase"/>
    <property type="match status" value="1"/>
</dbReference>
<dbReference type="AlphaFoldDB" id="A0AA90GZ80"/>
<protein>
    <recommendedName>
        <fullName evidence="1">ApeI dehydratase-like domain-containing protein</fullName>
    </recommendedName>
</protein>
<evidence type="ECO:0000259" key="1">
    <source>
        <dbReference type="Pfam" id="PF22818"/>
    </source>
</evidence>
<dbReference type="Gene3D" id="3.10.129.10">
    <property type="entry name" value="Hotdog Thioesterase"/>
    <property type="match status" value="1"/>
</dbReference>
<dbReference type="InterPro" id="IPR054545">
    <property type="entry name" value="ApeI-like"/>
</dbReference>
<comment type="caution">
    <text evidence="3">The sequence shown here is derived from an EMBL/GenBank/DDBJ whole genome shotgun (WGS) entry which is preliminary data.</text>
</comment>
<dbReference type="EMBL" id="JAAGKO020000006">
    <property type="protein sequence ID" value="MDI5962458.1"/>
    <property type="molecule type" value="Genomic_DNA"/>
</dbReference>
<proteinExistence type="predicted"/>
<name>A0AA90GZ80_9ACTN</name>
<evidence type="ECO:0000313" key="2">
    <source>
        <dbReference type="EMBL" id="MDI5962458.1"/>
    </source>
</evidence>
<feature type="domain" description="ApeI dehydratase-like" evidence="1">
    <location>
        <begin position="37"/>
        <end position="113"/>
    </location>
</feature>
<gene>
    <name evidence="2" type="ORF">POF43_006980</name>
    <name evidence="3" type="ORF">POF50_001145</name>
</gene>
<organism evidence="3">
    <name type="scientific">Streptantibioticus silvisoli</name>
    <dbReference type="NCBI Taxonomy" id="2705255"/>
    <lineage>
        <taxon>Bacteria</taxon>
        <taxon>Bacillati</taxon>
        <taxon>Actinomycetota</taxon>
        <taxon>Actinomycetes</taxon>
        <taxon>Kitasatosporales</taxon>
        <taxon>Streptomycetaceae</taxon>
        <taxon>Streptantibioticus</taxon>
    </lineage>
</organism>
<evidence type="ECO:0000313" key="3">
    <source>
        <dbReference type="EMBL" id="MDI5967969.1"/>
    </source>
</evidence>
<reference evidence="3 4" key="1">
    <citation type="submission" date="2023-05" db="EMBL/GenBank/DDBJ databases">
        <title>Streptantibioticus silvisoli sp. nov., acidotolerant actinomycetes 1 from pine litter.</title>
        <authorList>
            <person name="Swiecimska M."/>
            <person name="Golinska P."/>
            <person name="Sangal V."/>
            <person name="Wachnowicz B."/>
            <person name="Goodfellow M."/>
        </authorList>
    </citation>
    <scope>NUCLEOTIDE SEQUENCE</scope>
    <source>
        <strain evidence="3">SL13</strain>
        <strain evidence="2 4">SL54</strain>
    </source>
</reference>
<dbReference type="Proteomes" id="UP001156398">
    <property type="component" value="Unassembled WGS sequence"/>
</dbReference>
<keyword evidence="4" id="KW-1185">Reference proteome</keyword>
<sequence length="142" mass="14236">MSAAAIEGGAVCGAASPVRGAVRVTRSGGTAPDASPARTEIRIDASEPVFAGHYPDFPIFPGVCVVECVHKSALATAPAGAALTLVALDSARFVGAVFPGDVLGIDLTWTALDDGWKCAALASTDRGVAAKVALRYRTGGPA</sequence>
<dbReference type="Pfam" id="PF22818">
    <property type="entry name" value="ApeI-like"/>
    <property type="match status" value="1"/>
</dbReference>
<dbReference type="InterPro" id="IPR029069">
    <property type="entry name" value="HotDog_dom_sf"/>
</dbReference>
<evidence type="ECO:0000313" key="4">
    <source>
        <dbReference type="Proteomes" id="UP001156398"/>
    </source>
</evidence>